<evidence type="ECO:0000259" key="7">
    <source>
        <dbReference type="Pfam" id="PF08240"/>
    </source>
</evidence>
<reference evidence="8 9" key="1">
    <citation type="submission" date="2020-08" db="EMBL/GenBank/DDBJ databases">
        <title>Genomic Encyclopedia of Type Strains, Phase IV (KMG-IV): sequencing the most valuable type-strain genomes for metagenomic binning, comparative biology and taxonomic classification.</title>
        <authorList>
            <person name="Goeker M."/>
        </authorList>
    </citation>
    <scope>NUCLEOTIDE SEQUENCE [LARGE SCALE GENOMIC DNA]</scope>
    <source>
        <strain evidence="8 9">YC6886</strain>
    </source>
</reference>
<evidence type="ECO:0000256" key="2">
    <source>
        <dbReference type="ARBA" id="ARBA00022723"/>
    </source>
</evidence>
<protein>
    <submittedName>
        <fullName evidence="8">Alcohol dehydrogenase</fullName>
        <ecNumber evidence="8">1.1.1.1</ecNumber>
    </submittedName>
</protein>
<dbReference type="Pfam" id="PF08240">
    <property type="entry name" value="ADH_N"/>
    <property type="match status" value="1"/>
</dbReference>
<evidence type="ECO:0000256" key="4">
    <source>
        <dbReference type="ARBA" id="ARBA00023002"/>
    </source>
</evidence>
<dbReference type="RefSeq" id="WP_184020965.1">
    <property type="nucleotide sequence ID" value="NZ_JACHFD010000023.1"/>
</dbReference>
<dbReference type="InterPro" id="IPR011032">
    <property type="entry name" value="GroES-like_sf"/>
</dbReference>
<proteinExistence type="inferred from homology"/>
<dbReference type="EC" id="1.1.1.1" evidence="8"/>
<dbReference type="PROSITE" id="PS00059">
    <property type="entry name" value="ADH_ZINC"/>
    <property type="match status" value="1"/>
</dbReference>
<feature type="domain" description="Alcohol dehydrogenase-like N-terminal" evidence="7">
    <location>
        <begin position="25"/>
        <end position="157"/>
    </location>
</feature>
<dbReference type="Gene3D" id="3.40.50.720">
    <property type="entry name" value="NAD(P)-binding Rossmann-like Domain"/>
    <property type="match status" value="1"/>
</dbReference>
<dbReference type="SUPFAM" id="SSF50129">
    <property type="entry name" value="GroES-like"/>
    <property type="match status" value="1"/>
</dbReference>
<evidence type="ECO:0000313" key="9">
    <source>
        <dbReference type="Proteomes" id="UP000557717"/>
    </source>
</evidence>
<dbReference type="InterPro" id="IPR013149">
    <property type="entry name" value="ADH-like_C"/>
</dbReference>
<dbReference type="InterPro" id="IPR013154">
    <property type="entry name" value="ADH-like_N"/>
</dbReference>
<comment type="similarity">
    <text evidence="5">Belongs to the zinc-containing alcohol dehydrogenase family.</text>
</comment>
<comment type="caution">
    <text evidence="8">The sequence shown here is derived from an EMBL/GenBank/DDBJ whole genome shotgun (WGS) entry which is preliminary data.</text>
</comment>
<evidence type="ECO:0000313" key="8">
    <source>
        <dbReference type="EMBL" id="MBB5353264.1"/>
    </source>
</evidence>
<dbReference type="InterPro" id="IPR036291">
    <property type="entry name" value="NAD(P)-bd_dom_sf"/>
</dbReference>
<organism evidence="8 9">
    <name type="scientific">Haloferula luteola</name>
    <dbReference type="NCBI Taxonomy" id="595692"/>
    <lineage>
        <taxon>Bacteria</taxon>
        <taxon>Pseudomonadati</taxon>
        <taxon>Verrucomicrobiota</taxon>
        <taxon>Verrucomicrobiia</taxon>
        <taxon>Verrucomicrobiales</taxon>
        <taxon>Verrucomicrobiaceae</taxon>
        <taxon>Haloferula</taxon>
    </lineage>
</organism>
<dbReference type="InterPro" id="IPR002328">
    <property type="entry name" value="ADH_Zn_CS"/>
</dbReference>
<comment type="cofactor">
    <cofactor evidence="1 5">
        <name>Zn(2+)</name>
        <dbReference type="ChEBI" id="CHEBI:29105"/>
    </cofactor>
</comment>
<dbReference type="GO" id="GO:0004022">
    <property type="term" value="F:alcohol dehydrogenase (NAD+) activity"/>
    <property type="evidence" value="ECO:0007669"/>
    <property type="project" value="UniProtKB-EC"/>
</dbReference>
<dbReference type="GO" id="GO:0008270">
    <property type="term" value="F:zinc ion binding"/>
    <property type="evidence" value="ECO:0007669"/>
    <property type="project" value="InterPro"/>
</dbReference>
<evidence type="ECO:0000256" key="3">
    <source>
        <dbReference type="ARBA" id="ARBA00022833"/>
    </source>
</evidence>
<feature type="domain" description="Alcohol dehydrogenase-like C-terminal" evidence="6">
    <location>
        <begin position="208"/>
        <end position="334"/>
    </location>
</feature>
<dbReference type="SUPFAM" id="SSF51735">
    <property type="entry name" value="NAD(P)-binding Rossmann-fold domains"/>
    <property type="match status" value="1"/>
</dbReference>
<dbReference type="Proteomes" id="UP000557717">
    <property type="component" value="Unassembled WGS sequence"/>
</dbReference>
<keyword evidence="9" id="KW-1185">Reference proteome</keyword>
<dbReference type="PANTHER" id="PTHR42813">
    <property type="entry name" value="ZINC-TYPE ALCOHOL DEHYDROGENASE-LIKE"/>
    <property type="match status" value="1"/>
</dbReference>
<name>A0A840VCK3_9BACT</name>
<gene>
    <name evidence="8" type="ORF">HNR46_003519</name>
</gene>
<dbReference type="Gene3D" id="3.90.180.10">
    <property type="entry name" value="Medium-chain alcohol dehydrogenases, catalytic domain"/>
    <property type="match status" value="1"/>
</dbReference>
<dbReference type="PANTHER" id="PTHR42813:SF7">
    <property type="entry name" value="ALCOHOL DEHYDROGENASE (ZN-DEPENDENT)-RELATED"/>
    <property type="match status" value="1"/>
</dbReference>
<dbReference type="Pfam" id="PF00107">
    <property type="entry name" value="ADH_zinc_N"/>
    <property type="match status" value="1"/>
</dbReference>
<keyword evidence="4 8" id="KW-0560">Oxidoreductase</keyword>
<accession>A0A840VCK3</accession>
<dbReference type="EMBL" id="JACHFD010000023">
    <property type="protein sequence ID" value="MBB5353264.1"/>
    <property type="molecule type" value="Genomic_DNA"/>
</dbReference>
<keyword evidence="2 5" id="KW-0479">Metal-binding</keyword>
<keyword evidence="3 5" id="KW-0862">Zinc</keyword>
<evidence type="ECO:0000256" key="5">
    <source>
        <dbReference type="RuleBase" id="RU361277"/>
    </source>
</evidence>
<sequence>MRELVYQGKGKVDWREVPMPELRAPDDALVRPLAASRCDGDCAYLHYPLPGILKAGNALHVFDPASRDFAATPFAIGHECVGEIVALGDGVKGFAVGERVIVPWSISCGSCENCRLGLTSKCRGVHPGRVLSGYGFGECLGGFGGMVSDLIRVPHAMGTLVAAPEGIDSTVLAPASDNIPDAWRTVAPMLAKYPGAPVLVVGGGAKSIGLYAVGIAKALGASNIDYLDDCRVRLGIAERLGGQPVVLDKRSRWYRSGQPPGKIRPLITVDASAQISGLQYAIRVLAPGGHCTCVGFHFLKGTPVPLFQMYLNSSTLHVGVSHPRAVLPEVLDLIRRGSFHPEWVSTLIADWEEAPQAYLEKTTKLVLRRDSCVGG</sequence>
<evidence type="ECO:0000259" key="6">
    <source>
        <dbReference type="Pfam" id="PF00107"/>
    </source>
</evidence>
<evidence type="ECO:0000256" key="1">
    <source>
        <dbReference type="ARBA" id="ARBA00001947"/>
    </source>
</evidence>
<dbReference type="AlphaFoldDB" id="A0A840VCK3"/>